<gene>
    <name evidence="2" type="ORF">D3105_08300</name>
</gene>
<protein>
    <submittedName>
        <fullName evidence="2">Uncharacterized protein</fullName>
    </submittedName>
</protein>
<sequence>MSTPDTRPPRWPVPPAPPAHDTSLLARAMRDMRLTWRARGILAELAVGYAPGQEPTISELVSLTREERLAAEGREAFRTAIGELRGLGYLSPDAFTASGVGERLVVDLAPAAEAWLIPQHRGLGLYPDGS</sequence>
<evidence type="ECO:0000313" key="2">
    <source>
        <dbReference type="EMBL" id="ROV68984.1"/>
    </source>
</evidence>
<dbReference type="AlphaFoldDB" id="A0A423V318"/>
<evidence type="ECO:0000313" key="3">
    <source>
        <dbReference type="Proteomes" id="UP000285596"/>
    </source>
</evidence>
<dbReference type="Proteomes" id="UP000285596">
    <property type="component" value="Unassembled WGS sequence"/>
</dbReference>
<reference evidence="2 3" key="1">
    <citation type="submission" date="2018-08" db="EMBL/GenBank/DDBJ databases">
        <title>Streptomyces globisporus 1912-4Crt, whole genome shotgun sequence.</title>
        <authorList>
            <person name="Matselyukh B."/>
        </authorList>
    </citation>
    <scope>NUCLEOTIDE SEQUENCE [LARGE SCALE GENOMIC DNA]</scope>
    <source>
        <strain evidence="2 3">1912-4Crt</strain>
    </source>
</reference>
<feature type="compositionally biased region" description="Pro residues" evidence="1">
    <location>
        <begin position="9"/>
        <end position="18"/>
    </location>
</feature>
<proteinExistence type="predicted"/>
<feature type="region of interest" description="Disordered" evidence="1">
    <location>
        <begin position="1"/>
        <end position="21"/>
    </location>
</feature>
<name>A0A423V318_STRGL</name>
<dbReference type="EMBL" id="QWFA01000034">
    <property type="protein sequence ID" value="ROV68984.1"/>
    <property type="molecule type" value="Genomic_DNA"/>
</dbReference>
<comment type="caution">
    <text evidence="2">The sequence shown here is derived from an EMBL/GenBank/DDBJ whole genome shotgun (WGS) entry which is preliminary data.</text>
</comment>
<accession>A0A423V318</accession>
<evidence type="ECO:0000256" key="1">
    <source>
        <dbReference type="SAM" id="MobiDB-lite"/>
    </source>
</evidence>
<organism evidence="2 3">
    <name type="scientific">Streptomyces globisporus</name>
    <dbReference type="NCBI Taxonomy" id="1908"/>
    <lineage>
        <taxon>Bacteria</taxon>
        <taxon>Bacillati</taxon>
        <taxon>Actinomycetota</taxon>
        <taxon>Actinomycetes</taxon>
        <taxon>Kitasatosporales</taxon>
        <taxon>Streptomycetaceae</taxon>
        <taxon>Streptomyces</taxon>
    </lineage>
</organism>